<dbReference type="AlphaFoldDB" id="A0A8T0GD66"/>
<evidence type="ECO:0000256" key="4">
    <source>
        <dbReference type="ARBA" id="ARBA00022840"/>
    </source>
</evidence>
<dbReference type="GO" id="GO:0005524">
    <property type="term" value="F:ATP binding"/>
    <property type="evidence" value="ECO:0007669"/>
    <property type="project" value="UniProtKB-KW"/>
</dbReference>
<dbReference type="SMART" id="SM00220">
    <property type="entry name" value="S_TKc"/>
    <property type="match status" value="1"/>
</dbReference>
<dbReference type="InterPro" id="IPR001245">
    <property type="entry name" value="Ser-Thr/Tyr_kinase_cat_dom"/>
</dbReference>
<dbReference type="Proteomes" id="UP000822688">
    <property type="component" value="Chromosome 11"/>
</dbReference>
<dbReference type="InterPro" id="IPR008271">
    <property type="entry name" value="Ser/Thr_kinase_AS"/>
</dbReference>
<evidence type="ECO:0000313" key="7">
    <source>
        <dbReference type="Proteomes" id="UP000822688"/>
    </source>
</evidence>
<evidence type="ECO:0000259" key="5">
    <source>
        <dbReference type="PROSITE" id="PS50011"/>
    </source>
</evidence>
<keyword evidence="3" id="KW-0418">Kinase</keyword>
<dbReference type="Pfam" id="PF07714">
    <property type="entry name" value="PK_Tyr_Ser-Thr"/>
    <property type="match status" value="1"/>
</dbReference>
<keyword evidence="4" id="KW-0067">ATP-binding</keyword>
<gene>
    <name evidence="6" type="ORF">KC19_11G041300</name>
</gene>
<evidence type="ECO:0000256" key="2">
    <source>
        <dbReference type="ARBA" id="ARBA00022741"/>
    </source>
</evidence>
<dbReference type="PANTHER" id="PTHR44329:SF288">
    <property type="entry name" value="MITOGEN-ACTIVATED PROTEIN KINASE KINASE KINASE 20"/>
    <property type="match status" value="1"/>
</dbReference>
<evidence type="ECO:0000256" key="3">
    <source>
        <dbReference type="ARBA" id="ARBA00022777"/>
    </source>
</evidence>
<proteinExistence type="predicted"/>
<dbReference type="InterPro" id="IPR051681">
    <property type="entry name" value="Ser/Thr_Kinases-Pseudokinases"/>
</dbReference>
<accession>A0A8T0GD66</accession>
<dbReference type="SUPFAM" id="SSF56112">
    <property type="entry name" value="Protein kinase-like (PK-like)"/>
    <property type="match status" value="1"/>
</dbReference>
<keyword evidence="2" id="KW-0547">Nucleotide-binding</keyword>
<dbReference type="InterPro" id="IPR000719">
    <property type="entry name" value="Prot_kinase_dom"/>
</dbReference>
<dbReference type="PANTHER" id="PTHR44329">
    <property type="entry name" value="SERINE/THREONINE-PROTEIN KINASE TNNI3K-RELATED"/>
    <property type="match status" value="1"/>
</dbReference>
<sequence>MAGLEHTTLVEVNFESTSDATKAVVEESTATMERLTLSTAKEESSCSGAGASLGCASLPSDPAHSSSEYFSARIQSIVESKSEFETALDAEIEASKGHWSELPPGSGAQGCAEADMELFRRLQEQYATPDGEHGFFSDWDEDECEVGEKIAEGGQGAIHELRWLRPEDAHGNGKLVVKVFKLEGWSLEALHQQWPPAMLHKILITSHDPEKRVYGGDGIAPVGKGVMLKDGRFGFVMGRFWGDLRTMIDRRMVHNGNQAPPFSIKGSLWILHDIAKGMLQLHTDGILHRDLKASNVLILPMMWKFEERGAYGKYDSINDDEFLVCIADYECSVAVCGTKFWRAPEILLGVKNRDLQPNSWTKKSDVYSYGMTCYEVLTGKIPLENLRPNDYNVVIEGLRPVIPNDISSSIQSLLARCWHQNPVERPSFEEILKELEKNNELF</sequence>
<reference evidence="6 7" key="1">
    <citation type="submission" date="2020-06" db="EMBL/GenBank/DDBJ databases">
        <title>WGS assembly of Ceratodon purpureus strain R40.</title>
        <authorList>
            <person name="Carey S.B."/>
            <person name="Jenkins J."/>
            <person name="Shu S."/>
            <person name="Lovell J.T."/>
            <person name="Sreedasyam A."/>
            <person name="Maumus F."/>
            <person name="Tiley G.P."/>
            <person name="Fernandez-Pozo N."/>
            <person name="Barry K."/>
            <person name="Chen C."/>
            <person name="Wang M."/>
            <person name="Lipzen A."/>
            <person name="Daum C."/>
            <person name="Saski C.A."/>
            <person name="Payton A.C."/>
            <person name="Mcbreen J.C."/>
            <person name="Conrad R.E."/>
            <person name="Kollar L.M."/>
            <person name="Olsson S."/>
            <person name="Huttunen S."/>
            <person name="Landis J.B."/>
            <person name="Wickett N.J."/>
            <person name="Johnson M.G."/>
            <person name="Rensing S.A."/>
            <person name="Grimwood J."/>
            <person name="Schmutz J."/>
            <person name="Mcdaniel S.F."/>
        </authorList>
    </citation>
    <scope>NUCLEOTIDE SEQUENCE [LARGE SCALE GENOMIC DNA]</scope>
    <source>
        <strain evidence="6 7">R40</strain>
    </source>
</reference>
<evidence type="ECO:0000256" key="1">
    <source>
        <dbReference type="ARBA" id="ARBA00022679"/>
    </source>
</evidence>
<dbReference type="GO" id="GO:0004674">
    <property type="term" value="F:protein serine/threonine kinase activity"/>
    <property type="evidence" value="ECO:0007669"/>
    <property type="project" value="TreeGrafter"/>
</dbReference>
<name>A0A8T0GD66_CERPU</name>
<dbReference type="PROSITE" id="PS00108">
    <property type="entry name" value="PROTEIN_KINASE_ST"/>
    <property type="match status" value="1"/>
</dbReference>
<dbReference type="Gene3D" id="1.10.510.10">
    <property type="entry name" value="Transferase(Phosphotransferase) domain 1"/>
    <property type="match status" value="1"/>
</dbReference>
<organism evidence="6 7">
    <name type="scientific">Ceratodon purpureus</name>
    <name type="common">Fire moss</name>
    <name type="synonym">Dicranum purpureum</name>
    <dbReference type="NCBI Taxonomy" id="3225"/>
    <lineage>
        <taxon>Eukaryota</taxon>
        <taxon>Viridiplantae</taxon>
        <taxon>Streptophyta</taxon>
        <taxon>Embryophyta</taxon>
        <taxon>Bryophyta</taxon>
        <taxon>Bryophytina</taxon>
        <taxon>Bryopsida</taxon>
        <taxon>Dicranidae</taxon>
        <taxon>Pseudoditrichales</taxon>
        <taxon>Ditrichaceae</taxon>
        <taxon>Ceratodon</taxon>
    </lineage>
</organism>
<keyword evidence="1" id="KW-0808">Transferase</keyword>
<dbReference type="InterPro" id="IPR011009">
    <property type="entry name" value="Kinase-like_dom_sf"/>
</dbReference>
<keyword evidence="7" id="KW-1185">Reference proteome</keyword>
<protein>
    <recommendedName>
        <fullName evidence="5">Protein kinase domain-containing protein</fullName>
    </recommendedName>
</protein>
<evidence type="ECO:0000313" key="6">
    <source>
        <dbReference type="EMBL" id="KAG0556294.1"/>
    </source>
</evidence>
<dbReference type="PROSITE" id="PS50011">
    <property type="entry name" value="PROTEIN_KINASE_DOM"/>
    <property type="match status" value="1"/>
</dbReference>
<feature type="domain" description="Protein kinase" evidence="5">
    <location>
        <begin position="144"/>
        <end position="442"/>
    </location>
</feature>
<comment type="caution">
    <text evidence="6">The sequence shown here is derived from an EMBL/GenBank/DDBJ whole genome shotgun (WGS) entry which is preliminary data.</text>
</comment>
<dbReference type="EMBL" id="CM026432">
    <property type="protein sequence ID" value="KAG0556294.1"/>
    <property type="molecule type" value="Genomic_DNA"/>
</dbReference>